<name>A0A433VHM4_9CYAN</name>
<evidence type="ECO:0008006" key="3">
    <source>
        <dbReference type="Google" id="ProtNLM"/>
    </source>
</evidence>
<reference evidence="1" key="2">
    <citation type="journal article" date="2019" name="Genome Biol. Evol.">
        <title>Day and night: Metabolic profiles and evolutionary relationships of six axenic non-marine cyanobacteria.</title>
        <authorList>
            <person name="Will S.E."/>
            <person name="Henke P."/>
            <person name="Boedeker C."/>
            <person name="Huang S."/>
            <person name="Brinkmann H."/>
            <person name="Rohde M."/>
            <person name="Jarek M."/>
            <person name="Friedl T."/>
            <person name="Seufert S."/>
            <person name="Schumacher M."/>
            <person name="Overmann J."/>
            <person name="Neumann-Schaal M."/>
            <person name="Petersen J."/>
        </authorList>
    </citation>
    <scope>NUCLEOTIDE SEQUENCE [LARGE SCALE GENOMIC DNA]</scope>
    <source>
        <strain evidence="1">PCC 7102</strain>
    </source>
</reference>
<comment type="caution">
    <text evidence="1">The sequence shown here is derived from an EMBL/GenBank/DDBJ whole genome shotgun (WGS) entry which is preliminary data.</text>
</comment>
<dbReference type="Gene3D" id="3.40.50.2000">
    <property type="entry name" value="Glycogen Phosphorylase B"/>
    <property type="match status" value="1"/>
</dbReference>
<sequence length="322" mass="36621">MMQLFIAWVPFQRRSISMKSYFGYELQFLSFAFKSRFLRPLEYAFKAWKTLTLFLHQHPQVIWVQLPPSPILHIAYFYKIFFDKTVRIIADCHNATFRSPWIKIPGIVTLLNRCDLILIHNDLVKAQAVAIGVNSEKLYVLEDPPALVENNTKLNQQLFTHPLILCPCSFNYDEPIQTVLDAARLTPEITYVLTGKVERAKGIHDLSCIPTNIKFPGFLSQSEFDNLLCNADAILGLTKLDGIQLSVANEAVGAAKPMILANTHILKKLFYKGAIYVDAIDSNSIAQGCKEALLRKNELTQAVSELIIERQKRWLAQAEKLI</sequence>
<dbReference type="OrthoDB" id="6794112at2"/>
<keyword evidence="2" id="KW-1185">Reference proteome</keyword>
<dbReference type="SUPFAM" id="SSF53756">
    <property type="entry name" value="UDP-Glycosyltransferase/glycogen phosphorylase"/>
    <property type="match status" value="1"/>
</dbReference>
<evidence type="ECO:0000313" key="2">
    <source>
        <dbReference type="Proteomes" id="UP000271624"/>
    </source>
</evidence>
<reference evidence="1" key="1">
    <citation type="submission" date="2018-12" db="EMBL/GenBank/DDBJ databases">
        <authorList>
            <person name="Will S."/>
            <person name="Neumann-Schaal M."/>
            <person name="Henke P."/>
        </authorList>
    </citation>
    <scope>NUCLEOTIDE SEQUENCE</scope>
    <source>
        <strain evidence="1">PCC 7102</strain>
    </source>
</reference>
<dbReference type="RefSeq" id="WP_127082042.1">
    <property type="nucleotide sequence ID" value="NZ_RSCL01000008.1"/>
</dbReference>
<dbReference type="EMBL" id="RSCL01000008">
    <property type="protein sequence ID" value="RUT05575.1"/>
    <property type="molecule type" value="Genomic_DNA"/>
</dbReference>
<protein>
    <recommendedName>
        <fullName evidence="3">Glycosyltransferase</fullName>
    </recommendedName>
</protein>
<evidence type="ECO:0000313" key="1">
    <source>
        <dbReference type="EMBL" id="RUT05575.1"/>
    </source>
</evidence>
<accession>A0A433VHM4</accession>
<organism evidence="1 2">
    <name type="scientific">Dulcicalothrix desertica PCC 7102</name>
    <dbReference type="NCBI Taxonomy" id="232991"/>
    <lineage>
        <taxon>Bacteria</taxon>
        <taxon>Bacillati</taxon>
        <taxon>Cyanobacteriota</taxon>
        <taxon>Cyanophyceae</taxon>
        <taxon>Nostocales</taxon>
        <taxon>Calotrichaceae</taxon>
        <taxon>Dulcicalothrix</taxon>
    </lineage>
</organism>
<proteinExistence type="predicted"/>
<dbReference type="Proteomes" id="UP000271624">
    <property type="component" value="Unassembled WGS sequence"/>
</dbReference>
<gene>
    <name evidence="1" type="ORF">DSM106972_035820</name>
</gene>
<dbReference type="AlphaFoldDB" id="A0A433VHM4"/>